<feature type="compositionally biased region" description="Basic and acidic residues" evidence="1">
    <location>
        <begin position="47"/>
        <end position="56"/>
    </location>
</feature>
<evidence type="ECO:0000313" key="3">
    <source>
        <dbReference type="Proteomes" id="UP000254938"/>
    </source>
</evidence>
<gene>
    <name evidence="2" type="primary">ilvC_1</name>
    <name evidence="2" type="ORF">NCTC9140_00882</name>
</gene>
<dbReference type="Gene3D" id="3.40.50.720">
    <property type="entry name" value="NAD(P)-binding Rossmann-like Domain"/>
    <property type="match status" value="1"/>
</dbReference>
<feature type="region of interest" description="Disordered" evidence="1">
    <location>
        <begin position="36"/>
        <end position="56"/>
    </location>
</feature>
<dbReference type="Proteomes" id="UP000254938">
    <property type="component" value="Unassembled WGS sequence"/>
</dbReference>
<evidence type="ECO:0000256" key="1">
    <source>
        <dbReference type="SAM" id="MobiDB-lite"/>
    </source>
</evidence>
<reference evidence="2 3" key="1">
    <citation type="submission" date="2018-06" db="EMBL/GenBank/DDBJ databases">
        <authorList>
            <consortium name="Pathogen Informatics"/>
            <person name="Doyle S."/>
        </authorList>
    </citation>
    <scope>NUCLEOTIDE SEQUENCE [LARGE SCALE GENOMIC DNA]</scope>
    <source>
        <strain evidence="2 3">NCTC9140</strain>
    </source>
</reference>
<keyword evidence="2" id="KW-0413">Isomerase</keyword>
<dbReference type="EC" id="1.1.1.86" evidence="2"/>
<sequence length="56" mass="6277">MANYFNTLNLRQQLAQLGKCRFMARDEFADGASYLQGKKWSSSAAARRPEPGSEHA</sequence>
<organism evidence="2 3">
    <name type="scientific">Klebsiella pneumoniae</name>
    <dbReference type="NCBI Taxonomy" id="573"/>
    <lineage>
        <taxon>Bacteria</taxon>
        <taxon>Pseudomonadati</taxon>
        <taxon>Pseudomonadota</taxon>
        <taxon>Gammaproteobacteria</taxon>
        <taxon>Enterobacterales</taxon>
        <taxon>Enterobacteriaceae</taxon>
        <taxon>Klebsiella/Raoultella group</taxon>
        <taxon>Klebsiella</taxon>
        <taxon>Klebsiella pneumoniae complex</taxon>
    </lineage>
</organism>
<dbReference type="GO" id="GO:0016853">
    <property type="term" value="F:isomerase activity"/>
    <property type="evidence" value="ECO:0007669"/>
    <property type="project" value="UniProtKB-KW"/>
</dbReference>
<dbReference type="GO" id="GO:0004455">
    <property type="term" value="F:ketol-acid reductoisomerase activity"/>
    <property type="evidence" value="ECO:0007669"/>
    <property type="project" value="UniProtKB-EC"/>
</dbReference>
<dbReference type="AlphaFoldDB" id="A0A377TJQ8"/>
<keyword evidence="2" id="KW-0560">Oxidoreductase</keyword>
<dbReference type="EMBL" id="UGKQ01000007">
    <property type="protein sequence ID" value="STS79226.1"/>
    <property type="molecule type" value="Genomic_DNA"/>
</dbReference>
<name>A0A377TJQ8_KLEPN</name>
<accession>A0A377TJQ8</accession>
<evidence type="ECO:0000313" key="2">
    <source>
        <dbReference type="EMBL" id="STS79226.1"/>
    </source>
</evidence>
<proteinExistence type="predicted"/>
<protein>
    <submittedName>
        <fullName evidence="2">Ketol-acid reductoisomerase</fullName>
        <ecNumber evidence="2">1.1.1.86</ecNumber>
    </submittedName>
</protein>